<dbReference type="InterPro" id="IPR003148">
    <property type="entry name" value="RCK_N"/>
</dbReference>
<evidence type="ECO:0000259" key="3">
    <source>
        <dbReference type="PROSITE" id="PS51201"/>
    </source>
</evidence>
<dbReference type="Gene3D" id="1.10.287.70">
    <property type="match status" value="1"/>
</dbReference>
<dbReference type="PANTHER" id="PTHR43833">
    <property type="entry name" value="POTASSIUM CHANNEL PROTEIN 2-RELATED-RELATED"/>
    <property type="match status" value="1"/>
</dbReference>
<comment type="subcellular location">
    <subcellularLocation>
        <location evidence="1">Cell membrane</location>
        <topology evidence="1">Multi-pass membrane protein</topology>
    </subcellularLocation>
</comment>
<protein>
    <submittedName>
        <fullName evidence="4">Voltage-gated potassium channel</fullName>
    </submittedName>
</protein>
<keyword evidence="2" id="KW-0812">Transmembrane</keyword>
<proteinExistence type="predicted"/>
<feature type="transmembrane region" description="Helical" evidence="2">
    <location>
        <begin position="74"/>
        <end position="95"/>
    </location>
</feature>
<keyword evidence="4" id="KW-0407">Ion channel</keyword>
<dbReference type="EMBL" id="FTOC01000007">
    <property type="protein sequence ID" value="SIS52580.1"/>
    <property type="molecule type" value="Genomic_DNA"/>
</dbReference>
<dbReference type="Pfam" id="PF07885">
    <property type="entry name" value="Ion_trans_2"/>
    <property type="match status" value="1"/>
</dbReference>
<dbReference type="InterPro" id="IPR036291">
    <property type="entry name" value="NAD(P)-bd_dom_sf"/>
</dbReference>
<dbReference type="PANTHER" id="PTHR43833:SF9">
    <property type="entry name" value="POTASSIUM CHANNEL PROTEIN YUGO-RELATED"/>
    <property type="match status" value="1"/>
</dbReference>
<dbReference type="SUPFAM" id="SSF51735">
    <property type="entry name" value="NAD(P)-binding Rossmann-fold domains"/>
    <property type="match status" value="1"/>
</dbReference>
<dbReference type="GO" id="GO:0034220">
    <property type="term" value="P:monoatomic ion transmembrane transport"/>
    <property type="evidence" value="ECO:0007669"/>
    <property type="project" value="UniProtKB-KW"/>
</dbReference>
<accession>A0A1N7JTB2</accession>
<gene>
    <name evidence="4" type="ORF">SAMN05421687_107158</name>
</gene>
<dbReference type="InterPro" id="IPR050721">
    <property type="entry name" value="Trk_Ktr_HKT_K-transport"/>
</dbReference>
<name>A0A1N7JTB2_9BACI</name>
<reference evidence="5" key="1">
    <citation type="submission" date="2017-01" db="EMBL/GenBank/DDBJ databases">
        <authorList>
            <person name="Varghese N."/>
            <person name="Submissions S."/>
        </authorList>
    </citation>
    <scope>NUCLEOTIDE SEQUENCE [LARGE SCALE GENOMIC DNA]</scope>
    <source>
        <strain evidence="5">DSM 23127</strain>
    </source>
</reference>
<dbReference type="Pfam" id="PF02254">
    <property type="entry name" value="TrkA_N"/>
    <property type="match status" value="1"/>
</dbReference>
<evidence type="ECO:0000256" key="1">
    <source>
        <dbReference type="ARBA" id="ARBA00004651"/>
    </source>
</evidence>
<dbReference type="InterPro" id="IPR013099">
    <property type="entry name" value="K_chnl_dom"/>
</dbReference>
<dbReference type="Proteomes" id="UP000187608">
    <property type="component" value="Unassembled WGS sequence"/>
</dbReference>
<dbReference type="GO" id="GO:0006813">
    <property type="term" value="P:potassium ion transport"/>
    <property type="evidence" value="ECO:0007669"/>
    <property type="project" value="InterPro"/>
</dbReference>
<dbReference type="PROSITE" id="PS51201">
    <property type="entry name" value="RCK_N"/>
    <property type="match status" value="1"/>
</dbReference>
<organism evidence="4 5">
    <name type="scientific">Salimicrobium flavidum</name>
    <dbReference type="NCBI Taxonomy" id="570947"/>
    <lineage>
        <taxon>Bacteria</taxon>
        <taxon>Bacillati</taxon>
        <taxon>Bacillota</taxon>
        <taxon>Bacilli</taxon>
        <taxon>Bacillales</taxon>
        <taxon>Bacillaceae</taxon>
        <taxon>Salimicrobium</taxon>
    </lineage>
</organism>
<evidence type="ECO:0000313" key="5">
    <source>
        <dbReference type="Proteomes" id="UP000187608"/>
    </source>
</evidence>
<dbReference type="PRINTS" id="PR00169">
    <property type="entry name" value="KCHANNEL"/>
</dbReference>
<keyword evidence="5" id="KW-1185">Reference proteome</keyword>
<dbReference type="RefSeq" id="WP_076559575.1">
    <property type="nucleotide sequence ID" value="NZ_FTOC01000007.1"/>
</dbReference>
<evidence type="ECO:0000313" key="4">
    <source>
        <dbReference type="EMBL" id="SIS52580.1"/>
    </source>
</evidence>
<feature type="transmembrane region" description="Helical" evidence="2">
    <location>
        <begin position="20"/>
        <end position="38"/>
    </location>
</feature>
<evidence type="ECO:0000256" key="2">
    <source>
        <dbReference type="SAM" id="Phobius"/>
    </source>
</evidence>
<dbReference type="AlphaFoldDB" id="A0A1N7JTB2"/>
<keyword evidence="4" id="KW-0406">Ion transport</keyword>
<dbReference type="Gene3D" id="3.40.50.720">
    <property type="entry name" value="NAD(P)-binding Rossmann-like Domain"/>
    <property type="match status" value="1"/>
</dbReference>
<dbReference type="GO" id="GO:0005886">
    <property type="term" value="C:plasma membrane"/>
    <property type="evidence" value="ECO:0007669"/>
    <property type="project" value="UniProtKB-SubCell"/>
</dbReference>
<dbReference type="SUPFAM" id="SSF81324">
    <property type="entry name" value="Voltage-gated potassium channels"/>
    <property type="match status" value="1"/>
</dbReference>
<sequence length="345" mass="39247">MHYFIRRWFSKMAEINNSTLFISSIGIIILFSWLIVLVEPETFSTYFEGLWWVMTTVTTVGYGDYSPVTREGQIVAILLYMFGIGLIGVAIGKILEVFSSYRQKRIEGDIVFNGKNHIIIIGWSKKAKFAVEEILETEKDIEIVLIDDLKEAPMLKENIYYVRGDASKDDVLIKANVKKAKSVIVFAKDRDFGNYISDGETLLVVSTIESIAPNVHTIAEIMDEDHIRNFKHASIDEFIISNETISTLAVRSAFRKGVSHLYSQLLSRGTGDDLFHIPMKEQWKTYEDAFNDLLEEGATLIADGSDLTINRKLKETLPEDAELYAICDEQTYERISGRGAKKREK</sequence>
<feature type="domain" description="RCK N-terminal" evidence="3">
    <location>
        <begin position="115"/>
        <end position="240"/>
    </location>
</feature>
<dbReference type="STRING" id="570947.SAMN05421687_107158"/>
<keyword evidence="4" id="KW-0813">Transport</keyword>
<keyword evidence="2" id="KW-1133">Transmembrane helix</keyword>
<keyword evidence="2" id="KW-0472">Membrane</keyword>